<dbReference type="EMBL" id="KU686192">
    <property type="protein sequence ID" value="AOV57326.1"/>
    <property type="molecule type" value="Genomic_DNA"/>
</dbReference>
<organism evidence="1 2">
    <name type="scientific">Synechococcus phage S-CAM1</name>
    <dbReference type="NCBI Taxonomy" id="754037"/>
    <lineage>
        <taxon>Viruses</taxon>
        <taxon>Duplodnaviria</taxon>
        <taxon>Heunggongvirae</taxon>
        <taxon>Uroviricota</taxon>
        <taxon>Caudoviricetes</taxon>
        <taxon>Pantevenvirales</taxon>
        <taxon>Kyanoviridae</taxon>
        <taxon>Anaposvirus</taxon>
        <taxon>Anaposvirus socalone</taxon>
    </lineage>
</organism>
<protein>
    <submittedName>
        <fullName evidence="1">Uncharacterized protein</fullName>
    </submittedName>
</protein>
<gene>
    <name evidence="1" type="ORF">N330309_071</name>
</gene>
<accession>A0A1D8KFA8</accession>
<evidence type="ECO:0000313" key="2">
    <source>
        <dbReference type="Proteomes" id="UP000241610"/>
    </source>
</evidence>
<dbReference type="Proteomes" id="UP000241610">
    <property type="component" value="Segment"/>
</dbReference>
<proteinExistence type="predicted"/>
<evidence type="ECO:0000313" key="1">
    <source>
        <dbReference type="EMBL" id="AOV57326.1"/>
    </source>
</evidence>
<sequence length="43" mass="5293">MDFKDYVDGEMKYYEEYYAELNTLLKEYGYDCDCFDIEYTTSD</sequence>
<name>A0A1D8KFA8_9CAUD</name>
<reference evidence="1 2" key="1">
    <citation type="journal article" date="2016" name="Virology">
        <title>The genomic content and context of auxiliary metabolic genes in marine cyanomyoviruses.</title>
        <authorList>
            <person name="Crummett L.T."/>
            <person name="Puxty R.J."/>
            <person name="Weihe C."/>
            <person name="Marston M.F."/>
            <person name="Martiny J.B."/>
        </authorList>
    </citation>
    <scope>NUCLEOTIDE SEQUENCE [LARGE SCALE GENOMIC DNA]</scope>
    <source>
        <strain evidence="1">0309SB33</strain>
    </source>
</reference>